<evidence type="ECO:0000256" key="3">
    <source>
        <dbReference type="ARBA" id="ARBA00022692"/>
    </source>
</evidence>
<keyword evidence="5 6" id="KW-0472">Membrane</keyword>
<name>A0A7S1WIG7_ALECA</name>
<feature type="transmembrane region" description="Helical" evidence="6">
    <location>
        <begin position="380"/>
        <end position="399"/>
    </location>
</feature>
<dbReference type="PANTHER" id="PTHR11616:SF240">
    <property type="entry name" value="BLOATED TUBULES, ISOFORM B-RELATED"/>
    <property type="match status" value="1"/>
</dbReference>
<feature type="transmembrane region" description="Helical" evidence="6">
    <location>
        <begin position="458"/>
        <end position="479"/>
    </location>
</feature>
<accession>A0A7S1WIG7</accession>
<dbReference type="EMBL" id="HBGE01078599">
    <property type="protein sequence ID" value="CAD9170234.1"/>
    <property type="molecule type" value="Transcribed_RNA"/>
</dbReference>
<protein>
    <submittedName>
        <fullName evidence="7">Uncharacterized protein</fullName>
    </submittedName>
</protein>
<feature type="transmembrane region" description="Helical" evidence="6">
    <location>
        <begin position="271"/>
        <end position="293"/>
    </location>
</feature>
<dbReference type="InterPro" id="IPR037272">
    <property type="entry name" value="SNS_sf"/>
</dbReference>
<feature type="transmembrane region" description="Helical" evidence="6">
    <location>
        <begin position="339"/>
        <end position="360"/>
    </location>
</feature>
<feature type="transmembrane region" description="Helical" evidence="6">
    <location>
        <begin position="164"/>
        <end position="182"/>
    </location>
</feature>
<evidence type="ECO:0000256" key="1">
    <source>
        <dbReference type="ARBA" id="ARBA00004141"/>
    </source>
</evidence>
<keyword evidence="3 6" id="KW-0812">Transmembrane</keyword>
<dbReference type="Pfam" id="PF00209">
    <property type="entry name" value="SNF"/>
    <property type="match status" value="2"/>
</dbReference>
<dbReference type="SUPFAM" id="SSF161070">
    <property type="entry name" value="SNF-like"/>
    <property type="match status" value="1"/>
</dbReference>
<gene>
    <name evidence="7" type="ORF">ACAT0790_LOCUS47003</name>
</gene>
<dbReference type="GO" id="GO:0005886">
    <property type="term" value="C:plasma membrane"/>
    <property type="evidence" value="ECO:0007669"/>
    <property type="project" value="TreeGrafter"/>
</dbReference>
<evidence type="ECO:0000256" key="2">
    <source>
        <dbReference type="ARBA" id="ARBA00022448"/>
    </source>
</evidence>
<organism evidence="7">
    <name type="scientific">Alexandrium catenella</name>
    <name type="common">Red tide dinoflagellate</name>
    <name type="synonym">Gonyaulax catenella</name>
    <dbReference type="NCBI Taxonomy" id="2925"/>
    <lineage>
        <taxon>Eukaryota</taxon>
        <taxon>Sar</taxon>
        <taxon>Alveolata</taxon>
        <taxon>Dinophyceae</taxon>
        <taxon>Gonyaulacales</taxon>
        <taxon>Pyrocystaceae</taxon>
        <taxon>Alexandrium</taxon>
    </lineage>
</organism>
<evidence type="ECO:0000256" key="5">
    <source>
        <dbReference type="ARBA" id="ARBA00023136"/>
    </source>
</evidence>
<dbReference type="GO" id="GO:0035725">
    <property type="term" value="P:sodium ion transmembrane transport"/>
    <property type="evidence" value="ECO:0007669"/>
    <property type="project" value="TreeGrafter"/>
</dbReference>
<keyword evidence="2" id="KW-0813">Transport</keyword>
<dbReference type="AlphaFoldDB" id="A0A7S1WIG7"/>
<reference evidence="7" key="1">
    <citation type="submission" date="2021-01" db="EMBL/GenBank/DDBJ databases">
        <authorList>
            <person name="Corre E."/>
            <person name="Pelletier E."/>
            <person name="Niang G."/>
            <person name="Scheremetjew M."/>
            <person name="Finn R."/>
            <person name="Kale V."/>
            <person name="Holt S."/>
            <person name="Cochrane G."/>
            <person name="Meng A."/>
            <person name="Brown T."/>
            <person name="Cohen L."/>
        </authorList>
    </citation>
    <scope>NUCLEOTIDE SEQUENCE</scope>
    <source>
        <strain evidence="7">OF101</strain>
    </source>
</reference>
<feature type="transmembrane region" description="Helical" evidence="6">
    <location>
        <begin position="24"/>
        <end position="57"/>
    </location>
</feature>
<feature type="transmembrane region" description="Helical" evidence="6">
    <location>
        <begin position="194"/>
        <end position="221"/>
    </location>
</feature>
<evidence type="ECO:0000256" key="6">
    <source>
        <dbReference type="SAM" id="Phobius"/>
    </source>
</evidence>
<dbReference type="PROSITE" id="PS50267">
    <property type="entry name" value="NA_NEUROTRAN_SYMP_3"/>
    <property type="match status" value="1"/>
</dbReference>
<feature type="transmembrane region" description="Helical" evidence="6">
    <location>
        <begin position="500"/>
        <end position="521"/>
    </location>
</feature>
<keyword evidence="4 6" id="KW-1133">Transmembrane helix</keyword>
<dbReference type="InterPro" id="IPR000175">
    <property type="entry name" value="Na/ntran_symport"/>
</dbReference>
<proteinExistence type="predicted"/>
<feature type="transmembrane region" description="Helical" evidence="6">
    <location>
        <begin position="313"/>
        <end position="332"/>
    </location>
</feature>
<dbReference type="PANTHER" id="PTHR11616">
    <property type="entry name" value="SODIUM/CHLORIDE DEPENDENT TRANSPORTER"/>
    <property type="match status" value="1"/>
</dbReference>
<dbReference type="PRINTS" id="PR00176">
    <property type="entry name" value="NANEUSMPORT"/>
</dbReference>
<feature type="transmembrane region" description="Helical" evidence="6">
    <location>
        <begin position="411"/>
        <end position="431"/>
    </location>
</feature>
<comment type="subcellular location">
    <subcellularLocation>
        <location evidence="1">Membrane</location>
        <topology evidence="1">Multi-pass membrane protein</topology>
    </subcellularLocation>
</comment>
<feature type="transmembrane region" description="Helical" evidence="6">
    <location>
        <begin position="241"/>
        <end position="259"/>
    </location>
</feature>
<evidence type="ECO:0000256" key="4">
    <source>
        <dbReference type="ARBA" id="ARBA00022989"/>
    </source>
</evidence>
<sequence length="540" mass="58184">MGQIFRQGALGVWEKLGRPRFRGVGLSAFIVASLIALYYNVVVAWIIYYIAVTLLAIPSGVPPWSDSAPGFTCPESVLFVSKTVSRLPHIIDNRTGLFNTSHAADFRCPNLGGPSPTSLPSGYEELIVRPQHCPARAAAAFWEQQVLHQSSGLVDFGGFHPGMLAAYTVSWLLVYVIIFRGVKSSGKAVYVTALLPYVALLTFLVRALTLPNMSVGLWAFLIPEWSQLADGIVWVRAANQIFYSLGIGSGCLVALGSYGKKSTNFVSMASSVSIINCGTSFLAGIVVFPILGFLAMELEHVNPCIKGTDLKGLHSIGLSGTGLTFIAFPIAMSQMDGSFFFALLFFVMFLCLGLGTQFATMEGIIAVLRDMDLGHGWSKPAFAAVVCGMFYVCGLVFVTRAGVYWVELFDVYAGIIGMFFCAGMECVAFMWCNSGGWAEFVSSVKTFTGITVGPLLRLLWMVVCPALLIALFILGLNTLDPMKALESKPFPEGAGYFPEWSICFGWFLAFLPLIVCVAAGIGGGCKVGSPWNSCKSCFSG</sequence>
<evidence type="ECO:0000313" key="7">
    <source>
        <dbReference type="EMBL" id="CAD9170234.1"/>
    </source>
</evidence>